<name>A0ABS7DFG9_9GAMM</name>
<dbReference type="CDD" id="cd06261">
    <property type="entry name" value="TM_PBP2"/>
    <property type="match status" value="1"/>
</dbReference>
<dbReference type="Pfam" id="PF00528">
    <property type="entry name" value="BPD_transp_1"/>
    <property type="match status" value="1"/>
</dbReference>
<evidence type="ECO:0000313" key="13">
    <source>
        <dbReference type="Proteomes" id="UP000731465"/>
    </source>
</evidence>
<dbReference type="RefSeq" id="WP_219937262.1">
    <property type="nucleotide sequence ID" value="NZ_JAGFNY010000009.1"/>
</dbReference>
<dbReference type="PROSITE" id="PS50928">
    <property type="entry name" value="ABC_TM1"/>
    <property type="match status" value="1"/>
</dbReference>
<organism evidence="12 13">
    <name type="scientific">Succinivibrio faecicola</name>
    <dbReference type="NCBI Taxonomy" id="2820300"/>
    <lineage>
        <taxon>Bacteria</taxon>
        <taxon>Pseudomonadati</taxon>
        <taxon>Pseudomonadota</taxon>
        <taxon>Gammaproteobacteria</taxon>
        <taxon>Aeromonadales</taxon>
        <taxon>Succinivibrionaceae</taxon>
        <taxon>Succinivibrio</taxon>
    </lineage>
</organism>
<evidence type="ECO:0000256" key="5">
    <source>
        <dbReference type="ARBA" id="ARBA00022475"/>
    </source>
</evidence>
<evidence type="ECO:0000256" key="10">
    <source>
        <dbReference type="RuleBase" id="RU363032"/>
    </source>
</evidence>
<comment type="subcellular location">
    <subcellularLocation>
        <location evidence="2">Cell inner membrane</location>
        <topology evidence="2">Multi-pass membrane protein</topology>
    </subcellularLocation>
    <subcellularLocation>
        <location evidence="10">Cell membrane</location>
        <topology evidence="10">Multi-pass membrane protein</topology>
    </subcellularLocation>
</comment>
<evidence type="ECO:0000313" key="12">
    <source>
        <dbReference type="EMBL" id="MBW7570042.1"/>
    </source>
</evidence>
<feature type="transmembrane region" description="Helical" evidence="10">
    <location>
        <begin position="197"/>
        <end position="216"/>
    </location>
</feature>
<dbReference type="Gene3D" id="1.10.3720.10">
    <property type="entry name" value="MetI-like"/>
    <property type="match status" value="1"/>
</dbReference>
<dbReference type="SUPFAM" id="SSF161098">
    <property type="entry name" value="MetI-like"/>
    <property type="match status" value="1"/>
</dbReference>
<dbReference type="EMBL" id="JAGFNY010000009">
    <property type="protein sequence ID" value="MBW7570042.1"/>
    <property type="molecule type" value="Genomic_DNA"/>
</dbReference>
<evidence type="ECO:0000256" key="6">
    <source>
        <dbReference type="ARBA" id="ARBA00022692"/>
    </source>
</evidence>
<dbReference type="InterPro" id="IPR000515">
    <property type="entry name" value="MetI-like"/>
</dbReference>
<keyword evidence="13" id="KW-1185">Reference proteome</keyword>
<dbReference type="InterPro" id="IPR035906">
    <property type="entry name" value="MetI-like_sf"/>
</dbReference>
<dbReference type="InterPro" id="IPR043429">
    <property type="entry name" value="ArtM/GltK/GlnP/TcyL/YhdX-like"/>
</dbReference>
<gene>
    <name evidence="12" type="ORF">J5V48_03940</name>
</gene>
<feature type="transmembrane region" description="Helical" evidence="10">
    <location>
        <begin position="96"/>
        <end position="116"/>
    </location>
</feature>
<feature type="domain" description="ABC transmembrane type-1" evidence="11">
    <location>
        <begin position="27"/>
        <end position="216"/>
    </location>
</feature>
<feature type="transmembrane region" description="Helical" evidence="10">
    <location>
        <begin position="69"/>
        <end position="90"/>
    </location>
</feature>
<evidence type="ECO:0000259" key="11">
    <source>
        <dbReference type="PROSITE" id="PS50928"/>
    </source>
</evidence>
<keyword evidence="6 10" id="KW-0812">Transmembrane</keyword>
<comment type="caution">
    <text evidence="12">The sequence shown here is derived from an EMBL/GenBank/DDBJ whole genome shotgun (WGS) entry which is preliminary data.</text>
</comment>
<feature type="transmembrane region" description="Helical" evidence="10">
    <location>
        <begin position="20"/>
        <end position="48"/>
    </location>
</feature>
<keyword evidence="8 10" id="KW-1133">Transmembrane helix</keyword>
<protein>
    <submittedName>
        <fullName evidence="12">Amino acid ABC transporter permease</fullName>
    </submittedName>
</protein>
<keyword evidence="9 10" id="KW-0472">Membrane</keyword>
<evidence type="ECO:0000256" key="4">
    <source>
        <dbReference type="ARBA" id="ARBA00022448"/>
    </source>
</evidence>
<keyword evidence="5" id="KW-1003">Cell membrane</keyword>
<dbReference type="PANTHER" id="PTHR30614">
    <property type="entry name" value="MEMBRANE COMPONENT OF AMINO ACID ABC TRANSPORTER"/>
    <property type="match status" value="1"/>
</dbReference>
<evidence type="ECO:0000256" key="7">
    <source>
        <dbReference type="ARBA" id="ARBA00022970"/>
    </source>
</evidence>
<dbReference type="InterPro" id="IPR010065">
    <property type="entry name" value="AA_ABC_transptr_permease_3TM"/>
</dbReference>
<evidence type="ECO:0000256" key="8">
    <source>
        <dbReference type="ARBA" id="ARBA00022989"/>
    </source>
</evidence>
<proteinExistence type="inferred from homology"/>
<comment type="similarity">
    <text evidence="3">Belongs to the binding-protein-dependent transport system permease family. HisMQ subfamily.</text>
</comment>
<evidence type="ECO:0000256" key="2">
    <source>
        <dbReference type="ARBA" id="ARBA00004429"/>
    </source>
</evidence>
<dbReference type="Proteomes" id="UP000731465">
    <property type="component" value="Unassembled WGS sequence"/>
</dbReference>
<keyword evidence="4 10" id="KW-0813">Transport</keyword>
<comment type="function">
    <text evidence="1">Part of the binding-protein-dependent transport system for glutamine; probably responsible for the translocation of the substrate across the membrane.</text>
</comment>
<evidence type="ECO:0000256" key="9">
    <source>
        <dbReference type="ARBA" id="ARBA00023136"/>
    </source>
</evidence>
<evidence type="ECO:0000256" key="1">
    <source>
        <dbReference type="ARBA" id="ARBA00003159"/>
    </source>
</evidence>
<dbReference type="PANTHER" id="PTHR30614:SF20">
    <property type="entry name" value="GLUTAMINE TRANSPORT SYSTEM PERMEASE PROTEIN GLNP"/>
    <property type="match status" value="1"/>
</dbReference>
<sequence length="229" mass="25684">MTSIIEYFSELDFEFVKNSLWLLLTGAIVTLEITLVAVSFGVLIGLFVGMAELSSYRLLRIPAKVYVDIIRGTPLLVQIFIIYFALPNIINMRIEPYIAAVVACSINSGAYVAEIFRSGIQSIDKGQFEAGRSLGLTWSQTMKMIVVPQAFRRTIPQLGNEFIAMLKDSSLVSVIGFEELTRKGQLIIAATYRSFEIWAAVAVIYLVMTLTISRFVSYLEKKYNSKGHR</sequence>
<reference evidence="12 13" key="1">
    <citation type="submission" date="2021-03" db="EMBL/GenBank/DDBJ databases">
        <title>Succinivibrio sp. nov. isolated from feces of cow.</title>
        <authorList>
            <person name="Choi J.-Y."/>
        </authorList>
    </citation>
    <scope>NUCLEOTIDE SEQUENCE [LARGE SCALE GENOMIC DNA]</scope>
    <source>
        <strain evidence="12 13">AGMB01872</strain>
    </source>
</reference>
<dbReference type="NCBIfam" id="TIGR01726">
    <property type="entry name" value="HEQRo_perm_3TM"/>
    <property type="match status" value="1"/>
</dbReference>
<accession>A0ABS7DFG9</accession>
<keyword evidence="7" id="KW-0029">Amino-acid transport</keyword>
<evidence type="ECO:0000256" key="3">
    <source>
        <dbReference type="ARBA" id="ARBA00010072"/>
    </source>
</evidence>